<dbReference type="OrthoDB" id="5415134at2759"/>
<accession>A0A5M8PCW4</accession>
<dbReference type="AlphaFoldDB" id="A0A5M8PCW4"/>
<gene>
    <name evidence="1" type="ORF">FRX48_09111</name>
</gene>
<comment type="caution">
    <text evidence="1">The sequence shown here is derived from an EMBL/GenBank/DDBJ whole genome shotgun (WGS) entry which is preliminary data.</text>
</comment>
<evidence type="ECO:0000313" key="2">
    <source>
        <dbReference type="Proteomes" id="UP000324767"/>
    </source>
</evidence>
<name>A0A5M8PCW4_9LECA</name>
<organism evidence="1 2">
    <name type="scientific">Lasallia pustulata</name>
    <dbReference type="NCBI Taxonomy" id="136370"/>
    <lineage>
        <taxon>Eukaryota</taxon>
        <taxon>Fungi</taxon>
        <taxon>Dikarya</taxon>
        <taxon>Ascomycota</taxon>
        <taxon>Pezizomycotina</taxon>
        <taxon>Lecanoromycetes</taxon>
        <taxon>OSLEUM clade</taxon>
        <taxon>Umbilicariomycetidae</taxon>
        <taxon>Umbilicariales</taxon>
        <taxon>Umbilicariaceae</taxon>
        <taxon>Lasallia</taxon>
    </lineage>
</organism>
<evidence type="ECO:0000313" key="1">
    <source>
        <dbReference type="EMBL" id="KAA6407045.1"/>
    </source>
</evidence>
<dbReference type="EMBL" id="VXIT01000020">
    <property type="protein sequence ID" value="KAA6407045.1"/>
    <property type="molecule type" value="Genomic_DNA"/>
</dbReference>
<protein>
    <submittedName>
        <fullName evidence="1">Uncharacterized protein</fullName>
    </submittedName>
</protein>
<proteinExistence type="predicted"/>
<dbReference type="Proteomes" id="UP000324767">
    <property type="component" value="Unassembled WGS sequence"/>
</dbReference>
<reference evidence="1 2" key="1">
    <citation type="submission" date="2019-09" db="EMBL/GenBank/DDBJ databases">
        <title>The hologenome of the rock-dwelling lichen Lasallia pustulata.</title>
        <authorList>
            <person name="Greshake Tzovaras B."/>
            <person name="Segers F."/>
            <person name="Bicker A."/>
            <person name="Dal Grande F."/>
            <person name="Otte J."/>
            <person name="Hankeln T."/>
            <person name="Schmitt I."/>
            <person name="Ebersberger I."/>
        </authorList>
    </citation>
    <scope>NUCLEOTIDE SEQUENCE [LARGE SCALE GENOMIC DNA]</scope>
    <source>
        <strain evidence="1">A1-1</strain>
    </source>
</reference>
<sequence length="384" mass="44413">MELYDDYGHDTIPFLLRSKQVVVEFDPGLIQAYLPGLWELINDDLPRHNAGYLRPEDFGPFQDPTSRRALSYLFDYLEEIQRNGTSAALYNSLQHLWKACKSRSGGHHSRRHLGEITAVFSQLGKIFDTEQFGCNENIFNIMSTFFVEHSAEIMRWGRSSWVDYLVALERMVLQDDDLVPALSCIAQQQKLLRPGELEGLEYYVSPRGQTLDPETVELLFILIGQKRGQDRERDLLGFGPLDPGYRGGGRRGHLVRTGDPHHNGYLRSGTEYGPRELKDLATRHPELIIVQEGLKGRLYHRLRYYGDGFPDSDPEFGYAGDFGRMQLPHRIRRARHDHMIENGGRRRYPMAVDGFDGMDEYIEDFRRKIPGRGVRGRRLEMVRR</sequence>